<dbReference type="Gene3D" id="3.40.50.2020">
    <property type="match status" value="1"/>
</dbReference>
<sequence length="214" mass="23906">MRDRMVKFYAKDDNTITLNATPGHFATSSSHINFYIDVTRLKVRANEAREAARSIKNKMLHHVTTVDTIVCMDGTEVLGAYLAEELEKGHFANNNKHETVYIVSPEVNSINQLLFRENVRPAIEGKNVLLLLATMTTGETVRRSLECIEYYGGNIVGVSSIFGTMTKVGNTEVFPLFTTDDLPGYQTYAPHECPYCKKGIPIEAMVNGFGYSKL</sequence>
<accession>A0ABR7GE67</accession>
<gene>
    <name evidence="1" type="ORF">H8R94_00325</name>
</gene>
<evidence type="ECO:0000313" key="2">
    <source>
        <dbReference type="Proteomes" id="UP000643810"/>
    </source>
</evidence>
<protein>
    <submittedName>
        <fullName evidence="1">Orotate phosphoribosyltransferase</fullName>
    </submittedName>
</protein>
<keyword evidence="1" id="KW-0328">Glycosyltransferase</keyword>
<dbReference type="InterPro" id="IPR000836">
    <property type="entry name" value="PRTase_dom"/>
</dbReference>
<dbReference type="SUPFAM" id="SSF53271">
    <property type="entry name" value="PRTase-like"/>
    <property type="match status" value="1"/>
</dbReference>
<dbReference type="Proteomes" id="UP000643810">
    <property type="component" value="Unassembled WGS sequence"/>
</dbReference>
<proteinExistence type="predicted"/>
<dbReference type="InterPro" id="IPR029057">
    <property type="entry name" value="PRTase-like"/>
</dbReference>
<name>A0ABR7GE67_9FIRM</name>
<comment type="caution">
    <text evidence="1">The sequence shown here is derived from an EMBL/GenBank/DDBJ whole genome shotgun (WGS) entry which is preliminary data.</text>
</comment>
<evidence type="ECO:0000313" key="1">
    <source>
        <dbReference type="EMBL" id="MBC5685066.1"/>
    </source>
</evidence>
<organism evidence="1 2">
    <name type="scientific">Roseburia lenta</name>
    <dbReference type="NCBI Taxonomy" id="2763061"/>
    <lineage>
        <taxon>Bacteria</taxon>
        <taxon>Bacillati</taxon>
        <taxon>Bacillota</taxon>
        <taxon>Clostridia</taxon>
        <taxon>Lachnospirales</taxon>
        <taxon>Lachnospiraceae</taxon>
        <taxon>Roseburia</taxon>
    </lineage>
</organism>
<keyword evidence="2" id="KW-1185">Reference proteome</keyword>
<reference evidence="1 2" key="1">
    <citation type="submission" date="2020-08" db="EMBL/GenBank/DDBJ databases">
        <title>Genome public.</title>
        <authorList>
            <person name="Liu C."/>
            <person name="Sun Q."/>
        </authorList>
    </citation>
    <scope>NUCLEOTIDE SEQUENCE [LARGE SCALE GENOMIC DNA]</scope>
    <source>
        <strain evidence="1 2">NSJ-9</strain>
    </source>
</reference>
<dbReference type="GO" id="GO:0016757">
    <property type="term" value="F:glycosyltransferase activity"/>
    <property type="evidence" value="ECO:0007669"/>
    <property type="project" value="UniProtKB-KW"/>
</dbReference>
<keyword evidence="1" id="KW-0808">Transferase</keyword>
<dbReference type="CDD" id="cd06223">
    <property type="entry name" value="PRTases_typeI"/>
    <property type="match status" value="1"/>
</dbReference>
<dbReference type="EMBL" id="JACOPG010000001">
    <property type="protein sequence ID" value="MBC5685066.1"/>
    <property type="molecule type" value="Genomic_DNA"/>
</dbReference>